<evidence type="ECO:0000313" key="4">
    <source>
        <dbReference type="EMBL" id="ARS07892.1"/>
    </source>
</evidence>
<dbReference type="Proteomes" id="UP000194501">
    <property type="component" value="Chromosome"/>
</dbReference>
<dbReference type="InterPro" id="IPR038500">
    <property type="entry name" value="Antitermination_sf"/>
</dbReference>
<protein>
    <submittedName>
        <fullName evidence="4 8">Antitermination protein</fullName>
    </submittedName>
</protein>
<dbReference type="EMBL" id="CP019689">
    <property type="protein sequence ID" value="ARS07892.1"/>
    <property type="molecule type" value="Genomic_DNA"/>
</dbReference>
<name>A0A0I4CFW7_SHISO</name>
<evidence type="ECO:0000313" key="6">
    <source>
        <dbReference type="EMBL" id="SJE68406.1"/>
    </source>
</evidence>
<dbReference type="EMBL" id="CWXZ01000285">
    <property type="protein sequence ID" value="CSL10421.1"/>
    <property type="molecule type" value="Genomic_DNA"/>
</dbReference>
<dbReference type="Proteomes" id="UP000251393">
    <property type="component" value="Unassembled WGS sequence"/>
</dbReference>
<reference evidence="8 13" key="3">
    <citation type="submission" date="2018-06" db="EMBL/GenBank/DDBJ databases">
        <authorList>
            <consortium name="Pathogen Informatics"/>
            <person name="Doyle S."/>
        </authorList>
    </citation>
    <scope>NUCLEOTIDE SEQUENCE [LARGE SCALE GENOMIC DNA]</scope>
    <source>
        <strain evidence="8 13">4028STDY6275292</strain>
    </source>
</reference>
<dbReference type="InterPro" id="IPR036410">
    <property type="entry name" value="HSP_DnaJ_Cys-rich_dom_sf"/>
</dbReference>
<dbReference type="GO" id="GO:0006355">
    <property type="term" value="P:regulation of DNA-templated transcription"/>
    <property type="evidence" value="ECO:0007669"/>
    <property type="project" value="InterPro"/>
</dbReference>
<dbReference type="SUPFAM" id="SSF57938">
    <property type="entry name" value="DnaJ/Hsp40 cysteine-rich domain"/>
    <property type="match status" value="1"/>
</dbReference>
<keyword evidence="3" id="KW-0804">Transcription</keyword>
<proteinExistence type="inferred from homology"/>
<keyword evidence="1" id="KW-0805">Transcription regulation</keyword>
<organism evidence="8 13">
    <name type="scientific">Shigella sonnei</name>
    <dbReference type="NCBI Taxonomy" id="624"/>
    <lineage>
        <taxon>Bacteria</taxon>
        <taxon>Pseudomonadati</taxon>
        <taxon>Pseudomonadota</taxon>
        <taxon>Gammaproteobacteria</taxon>
        <taxon>Enterobacterales</taxon>
        <taxon>Enterobacteriaceae</taxon>
        <taxon>Shigella</taxon>
    </lineage>
</organism>
<sequence length="284" mass="31817">MKLEDLPKYYSPKSPCLTDASASTSKDALSITDVMAAQGMTQNRAEMGFSAFLGKMGISMNDRARATELLADYALSRCDRVAALRKLPAEIKPVVMRIMASYAFEDYARSAASKKQCPCCYGEKFIESVVFTNKVQYPDGKPPVWAKCTKGVYPSYWEEWKKVREVVKVACPECGGKGEVSTACKDCRGRGVAIHREESVKRGMPVIRDCQRCGGRGYERLPSTEAFNAICEVTNQITRASWEKTVKKFYDALVTRFDIEEAWAERQLKKVTRLIFPESVVNSS</sequence>
<evidence type="ECO:0000313" key="12">
    <source>
        <dbReference type="Proteomes" id="UP000194501"/>
    </source>
</evidence>
<dbReference type="Proteomes" id="UP000187717">
    <property type="component" value="Unassembled WGS sequence"/>
</dbReference>
<dbReference type="Proteomes" id="UP000188006">
    <property type="component" value="Unassembled WGS sequence"/>
</dbReference>
<evidence type="ECO:0000256" key="2">
    <source>
        <dbReference type="ARBA" id="ARBA00023125"/>
    </source>
</evidence>
<dbReference type="RefSeq" id="WP_000762867.1">
    <property type="nucleotide sequence ID" value="NZ_CATNNK010000264.1"/>
</dbReference>
<evidence type="ECO:0000256" key="3">
    <source>
        <dbReference type="ARBA" id="ARBA00023163"/>
    </source>
</evidence>
<evidence type="ECO:0000313" key="11">
    <source>
        <dbReference type="Proteomes" id="UP000188006"/>
    </source>
</evidence>
<keyword evidence="2" id="KW-0238">DNA-binding</keyword>
<evidence type="ECO:0000313" key="13">
    <source>
        <dbReference type="Proteomes" id="UP000251393"/>
    </source>
</evidence>
<dbReference type="EMBL" id="UDYI01000249">
    <property type="protein sequence ID" value="SRR28549.1"/>
    <property type="molecule type" value="Genomic_DNA"/>
</dbReference>
<dbReference type="EMBL" id="FUBI01000230">
    <property type="protein sequence ID" value="SJH64203.1"/>
    <property type="molecule type" value="Genomic_DNA"/>
</dbReference>
<accession>A0A0I4CFW7</accession>
<dbReference type="HAMAP" id="MF_04158">
    <property type="entry name" value="Antitermination_lambda"/>
    <property type="match status" value="1"/>
</dbReference>
<dbReference type="Proteomes" id="UP000045991">
    <property type="component" value="Unassembled WGS sequence"/>
</dbReference>
<dbReference type="GeneID" id="93776153"/>
<dbReference type="EMBL" id="FTXV01000261">
    <property type="protein sequence ID" value="SJE68406.1"/>
    <property type="molecule type" value="Genomic_DNA"/>
</dbReference>
<dbReference type="STRING" id="216599.GCA_000283715_01314"/>
<dbReference type="AlphaFoldDB" id="A0A0I4CFW7"/>
<evidence type="ECO:0000313" key="5">
    <source>
        <dbReference type="EMBL" id="CSL10421.1"/>
    </source>
</evidence>
<gene>
    <name evidence="4" type="ORF">BZ172_23290</name>
    <name evidence="5" type="ORF">ERS428554_04831</name>
    <name evidence="7" type="ORF">SAMEA1569760_04369</name>
    <name evidence="6" type="ORF">SAMEA3356023_04687</name>
    <name evidence="8" type="ORF">SAMEA3710766_04591</name>
</gene>
<dbReference type="Gene3D" id="1.10.274.110">
    <property type="match status" value="1"/>
</dbReference>
<dbReference type="InterPro" id="IPR003222">
    <property type="entry name" value="Antitermntn"/>
</dbReference>
<reference evidence="4 12" key="2">
    <citation type="submission" date="2017-02" db="EMBL/GenBank/DDBJ databases">
        <authorList>
            <person name="Svab D."/>
            <person name="Balint B."/>
            <person name="Maroti G."/>
            <person name="Vasarhelyi B."/>
            <person name="Horvath B."/>
            <person name="Toth I."/>
        </authorList>
    </citation>
    <scope>NUCLEOTIDE SEQUENCE [LARGE SCALE GENOMIC DNA]</scope>
    <source>
        <strain evidence="4">75/02</strain>
    </source>
</reference>
<dbReference type="OMA" id="YSPKSPC"/>
<evidence type="ECO:0000313" key="10">
    <source>
        <dbReference type="Proteomes" id="UP000187717"/>
    </source>
</evidence>
<dbReference type="Pfam" id="PF03589">
    <property type="entry name" value="Antiterm"/>
    <property type="match status" value="2"/>
</dbReference>
<evidence type="ECO:0000313" key="8">
    <source>
        <dbReference type="EMBL" id="SRR28549.1"/>
    </source>
</evidence>
<reference evidence="10 11" key="1">
    <citation type="submission" date="2017-01" db="EMBL/GenBank/DDBJ databases">
        <authorList>
            <consortium name="Pathogen Informatics"/>
        </authorList>
    </citation>
    <scope>NUCLEOTIDE SEQUENCE [LARGE SCALE GENOMIC DNA]</scope>
    <source>
        <strain evidence="5 9">20352044</strain>
        <strain evidence="6 10">3626STDY6095480</strain>
        <strain evidence="11">sh1405</strain>
        <strain evidence="7">Sh1405</strain>
    </source>
</reference>
<evidence type="ECO:0000313" key="9">
    <source>
        <dbReference type="Proteomes" id="UP000045991"/>
    </source>
</evidence>
<dbReference type="GO" id="GO:0003677">
    <property type="term" value="F:DNA binding"/>
    <property type="evidence" value="ECO:0007669"/>
    <property type="project" value="UniProtKB-KW"/>
</dbReference>
<evidence type="ECO:0000256" key="1">
    <source>
        <dbReference type="ARBA" id="ARBA00023015"/>
    </source>
</evidence>
<evidence type="ECO:0000313" key="7">
    <source>
        <dbReference type="EMBL" id="SJH64203.1"/>
    </source>
</evidence>